<keyword evidence="2" id="KW-0597">Phosphoprotein</keyword>
<keyword evidence="6" id="KW-1185">Reference proteome</keyword>
<dbReference type="GO" id="GO:0005096">
    <property type="term" value="F:GTPase activator activity"/>
    <property type="evidence" value="ECO:0007669"/>
    <property type="project" value="UniProtKB-KW"/>
</dbReference>
<feature type="compositionally biased region" description="Basic and acidic residues" evidence="3">
    <location>
        <begin position="1435"/>
        <end position="1451"/>
    </location>
</feature>
<name>A0A3Q1B344_AMPOC</name>
<evidence type="ECO:0000313" key="5">
    <source>
        <dbReference type="Ensembl" id="ENSAOCP00000008467.2"/>
    </source>
</evidence>
<feature type="region of interest" description="Disordered" evidence="3">
    <location>
        <begin position="681"/>
        <end position="708"/>
    </location>
</feature>
<feature type="domain" description="Rap-GAP" evidence="4">
    <location>
        <begin position="1750"/>
        <end position="1958"/>
    </location>
</feature>
<feature type="compositionally biased region" description="Low complexity" evidence="3">
    <location>
        <begin position="895"/>
        <end position="910"/>
    </location>
</feature>
<dbReference type="PANTHER" id="PTHR10063">
    <property type="entry name" value="TUBERIN"/>
    <property type="match status" value="1"/>
</dbReference>
<feature type="region of interest" description="Disordered" evidence="3">
    <location>
        <begin position="340"/>
        <end position="383"/>
    </location>
</feature>
<feature type="compositionally biased region" description="Low complexity" evidence="3">
    <location>
        <begin position="340"/>
        <end position="350"/>
    </location>
</feature>
<feature type="region of interest" description="Disordered" evidence="3">
    <location>
        <begin position="809"/>
        <end position="828"/>
    </location>
</feature>
<dbReference type="InterPro" id="IPR046859">
    <property type="entry name" value="RGPA/RALGAPB_N"/>
</dbReference>
<reference evidence="5" key="3">
    <citation type="submission" date="2025-09" db="UniProtKB">
        <authorList>
            <consortium name="Ensembl"/>
        </authorList>
    </citation>
    <scope>IDENTIFICATION</scope>
</reference>
<feature type="compositionally biased region" description="Polar residues" evidence="3">
    <location>
        <begin position="969"/>
        <end position="998"/>
    </location>
</feature>
<dbReference type="Gene3D" id="3.40.50.11210">
    <property type="entry name" value="Rap/Ran-GAP"/>
    <property type="match status" value="1"/>
</dbReference>
<evidence type="ECO:0000259" key="4">
    <source>
        <dbReference type="PROSITE" id="PS50085"/>
    </source>
</evidence>
<dbReference type="GO" id="GO:0005634">
    <property type="term" value="C:nucleus"/>
    <property type="evidence" value="ECO:0007669"/>
    <property type="project" value="InterPro"/>
</dbReference>
<accession>A0A3Q1B344</accession>
<dbReference type="GO" id="GO:0005737">
    <property type="term" value="C:cytoplasm"/>
    <property type="evidence" value="ECO:0007669"/>
    <property type="project" value="TreeGrafter"/>
</dbReference>
<evidence type="ECO:0000313" key="6">
    <source>
        <dbReference type="Proteomes" id="UP001501940"/>
    </source>
</evidence>
<organism evidence="5 6">
    <name type="scientific">Amphiprion ocellaris</name>
    <name type="common">Clown anemonefish</name>
    <dbReference type="NCBI Taxonomy" id="80972"/>
    <lineage>
        <taxon>Eukaryota</taxon>
        <taxon>Metazoa</taxon>
        <taxon>Chordata</taxon>
        <taxon>Craniata</taxon>
        <taxon>Vertebrata</taxon>
        <taxon>Euteleostomi</taxon>
        <taxon>Actinopterygii</taxon>
        <taxon>Neopterygii</taxon>
        <taxon>Teleostei</taxon>
        <taxon>Neoteleostei</taxon>
        <taxon>Acanthomorphata</taxon>
        <taxon>Ovalentaria</taxon>
        <taxon>Pomacentridae</taxon>
        <taxon>Amphiprion</taxon>
    </lineage>
</organism>
<dbReference type="Pfam" id="PF02145">
    <property type="entry name" value="Rap_GAP"/>
    <property type="match status" value="1"/>
</dbReference>
<feature type="compositionally biased region" description="Basic residues" evidence="3">
    <location>
        <begin position="2018"/>
        <end position="2028"/>
    </location>
</feature>
<dbReference type="PANTHER" id="PTHR10063:SF3">
    <property type="entry name" value="RAL GTPASE-ACTIVATING PROTEIN SUBUNIT ALPHA-1"/>
    <property type="match status" value="1"/>
</dbReference>
<dbReference type="Pfam" id="PF20412">
    <property type="entry name" value="RALGAPB_N"/>
    <property type="match status" value="1"/>
</dbReference>
<dbReference type="GeneTree" id="ENSGT00950000183139"/>
<dbReference type="SUPFAM" id="SSF111347">
    <property type="entry name" value="Rap/Ran-GAP"/>
    <property type="match status" value="1"/>
</dbReference>
<feature type="region of interest" description="Disordered" evidence="3">
    <location>
        <begin position="969"/>
        <end position="1014"/>
    </location>
</feature>
<dbReference type="OMA" id="ELMRNGW"/>
<feature type="compositionally biased region" description="Polar residues" evidence="3">
    <location>
        <begin position="362"/>
        <end position="380"/>
    </location>
</feature>
<feature type="region of interest" description="Disordered" evidence="3">
    <location>
        <begin position="1434"/>
        <end position="1456"/>
    </location>
</feature>
<dbReference type="InterPro" id="IPR027107">
    <property type="entry name" value="Tuberin/Ral-act_asu"/>
</dbReference>
<reference evidence="5 6" key="1">
    <citation type="submission" date="2022-01" db="EMBL/GenBank/DDBJ databases">
        <title>A chromosome-scale genome assembly of the false clownfish, Amphiprion ocellaris.</title>
        <authorList>
            <person name="Ryu T."/>
        </authorList>
    </citation>
    <scope>NUCLEOTIDE SEQUENCE [LARGE SCALE GENOMIC DNA]</scope>
</reference>
<dbReference type="InterPro" id="IPR016024">
    <property type="entry name" value="ARM-type_fold"/>
</dbReference>
<keyword evidence="1" id="KW-0343">GTPase activation</keyword>
<sequence>MFSKKPHGDVKKSTQKVLDPKKDVLTRLKHLRIVIENAEPAELKQFFDLNYSHIYYVFFENFVTIEVSLKQKGHKSQREELDSILFIFEKILQLLPERIQSRWQFHSIGLILKKLLHTGNSLKIRREGVRLFLLWMQALQSNAEREQLCMFACLIPGFPAPLCHGTPRTLDTLINPPLTLAETQVTPEEITPLVPPQSGDKNQEDLNAYFLEALLKYMVNQAKSLEWRCKENHERGFSFLFGHFRKFYLPHIFPNFAMETSLYNPMLDVPPMRPKPYYSVVRREQDGGETLYCTKESFLQARVIFIRWLVSFWLEPRPNTQTHIPGTEGENVPKNIQRAAAGLAARSAGSSDDRTVGEPEQSHSNTSTLTEREPSSSSLCSMDEEQLTDMEVVRRVLTSSRTNVNFITEIFRQAFLLPMCEAAAMRKVVRVYQEWISMEDKPVFMKEPEEGPYPVATGGSLDSGSQLGDKEDEVRNVLKPATQSLFFHSVPLSRLQVFITHSSNVFLLEPANDIKILLEEHVDMCKRVLNIYRSLVMHETMDQKTWEQILLVLLRVTESVMKRPPSIMPPGKKNNTLSGRLAGPIFQTLIVAWIKGNLNVYISRELWDDLLSVLSSLTCWEELVTEWSLTMETLTKVLARNLYSVDLNELPLDKLSEQKQKKHKGKGIGSEGQRQIVDRSFSKGWSRDQPGQAAAMRQRSATTAGSPGIEKARSIVRQKTVGQYLVFLGVCPPSLYLEDPPITLTSRTSRMRHSSQSDEAPPTSCSEVFQGVACDLDAPAPSSLARSSSASDIMEPFIAERVKANKEEVVQKARPVSSDVGSSNPNFSDLMDEFIQERLRAKGTAVSGRRGSSPGSLEVPRDLPELLDAGQSPGSRPSDDLRPIDDPGVPSEWTSPASASGSDVISSDSQSDSFNAFQYSTCKFDNFTFNSEACSSLDQDSLGGGMACEEQEVASLTTLHIDSETSSLSHTVTVTGSESASPMHSLGCSRSQTPSPATLTAEHTDHTHSRSHTHLQLDQKLHNSVLQTPDDLETSEFPSEDCSVMAGGSLTGWHADVATVMWRRMLGILGDVNCIKDPEIHAQVFDYLCELWQNLAKIRDNLGISLDNQSSPPPPVLIPPLRILTPWLFKATMLTERYKQGKLHAYKLICRIMKRRQDVSPNSDFLTHFYNIMHQGLLHQDQDIVNTIIKHCSPRFFSIGLPGATMLILDFIIAASRVTACSSLNAPRVEAQILLGSLVCFPNLYGELPALHPTTADVVLTKFPDVKEHIIKTILTSARDEPSAPARCVALCSLGIWLCEELAHGTQHPQIKDALNVICVTLKVSHTSILIATITYLLPTTESSPHELDKRLVVSLLLCLLDWVMALPPKTLLQPVQTRSPPERDQPTKTLLSCIYKVLHGCVYGAQSFNSPKYYPLQLSDLLSPDYDPFLPLESLREPEPLHSPDSERSSKLQPVTEVRSRIQQGLVSIAARTVITHLVNHLGHYPMSGGPATLSSQVCENQDNPFCESADLGPELFHSPNLQFLVLNGSTLLSVLQIRSESGVPGGGMTAGLSSAPASVRVIIRDVAGKHSWDSAVLYGPPPCSPNSPTHTLLTHTQSPHSSALEQLLAPPLAKRVCREAVPAWDSLREGDDALDEMLQYLGYSSPECLQRAGMPLNIPAPPPACVSEKQENDVINAILKQSADEREFVLHVRKLNMRAVQQTEPETQTPQSAFYYCRLLINILGLNSWEKRSNFHLLRKNEKLLRELKNLDSRQCRETHKIAVFYVAEGQEDKHSILMNTAGSQAYEDFVSGLGWEVDLTTHCGFMGGLQRNRSTGQTTPYYATSTTEVIYHVSTRMPHDQDHNLTKKLRHLGNDEVHIVWSEHSRDYRRGIIPTEFGDVLIIIYPMKNHMYSIHILKKPEVPFFGPLFDGAIVDMKILPTMVRATAINASRALKSLIPLYQNFYEERARYLETIVQHHQEPTTFEDYAARVYSPAPCTHLPSDTGSCLEILRGESPALGEAGSDSASPMSPRTSKSRMSMKLRRSSGSANKT</sequence>
<dbReference type="InterPro" id="IPR000331">
    <property type="entry name" value="Rap/Ran_GAP_dom"/>
</dbReference>
<evidence type="ECO:0000256" key="2">
    <source>
        <dbReference type="ARBA" id="ARBA00022553"/>
    </source>
</evidence>
<proteinExistence type="predicted"/>
<reference evidence="5" key="2">
    <citation type="submission" date="2025-08" db="UniProtKB">
        <authorList>
            <consortium name="Ensembl"/>
        </authorList>
    </citation>
    <scope>IDENTIFICATION</scope>
</reference>
<feature type="compositionally biased region" description="Basic and acidic residues" evidence="3">
    <location>
        <begin position="351"/>
        <end position="361"/>
    </location>
</feature>
<dbReference type="GO" id="GO:0051056">
    <property type="term" value="P:regulation of small GTPase mediated signal transduction"/>
    <property type="evidence" value="ECO:0007669"/>
    <property type="project" value="InterPro"/>
</dbReference>
<feature type="region of interest" description="Disordered" evidence="3">
    <location>
        <begin position="2001"/>
        <end position="2036"/>
    </location>
</feature>
<feature type="region of interest" description="Disordered" evidence="3">
    <location>
        <begin position="842"/>
        <end position="910"/>
    </location>
</feature>
<dbReference type="FunFam" id="3.40.50.11210:FF:000001">
    <property type="entry name" value="Ral GTPase-activating protein subunit alpha-1 isoform 1"/>
    <property type="match status" value="1"/>
</dbReference>
<dbReference type="InterPro" id="IPR035974">
    <property type="entry name" value="Rap/Ran-GAP_sf"/>
</dbReference>
<protein>
    <recommendedName>
        <fullName evidence="4">Rap-GAP domain-containing protein</fullName>
    </recommendedName>
</protein>
<evidence type="ECO:0000256" key="1">
    <source>
        <dbReference type="ARBA" id="ARBA00022468"/>
    </source>
</evidence>
<dbReference type="PROSITE" id="PS50085">
    <property type="entry name" value="RAPGAP"/>
    <property type="match status" value="1"/>
</dbReference>
<dbReference type="SUPFAM" id="SSF48371">
    <property type="entry name" value="ARM repeat"/>
    <property type="match status" value="1"/>
</dbReference>
<dbReference type="Ensembl" id="ENSAOCT00000001034.2">
    <property type="protein sequence ID" value="ENSAOCP00000008467.2"/>
    <property type="gene ID" value="ENSAOCG00000012746.2"/>
</dbReference>
<dbReference type="Proteomes" id="UP001501940">
    <property type="component" value="Chromosome 20"/>
</dbReference>
<evidence type="ECO:0000256" key="3">
    <source>
        <dbReference type="SAM" id="MobiDB-lite"/>
    </source>
</evidence>
<gene>
    <name evidence="5" type="primary">RALGAPA1</name>
</gene>